<dbReference type="EMBL" id="JBJUIK010000011">
    <property type="protein sequence ID" value="KAL3513790.1"/>
    <property type="molecule type" value="Genomic_DNA"/>
</dbReference>
<keyword evidence="2" id="KW-1133">Transmembrane helix</keyword>
<proteinExistence type="predicted"/>
<keyword evidence="2" id="KW-0472">Membrane</keyword>
<feature type="region of interest" description="Disordered" evidence="1">
    <location>
        <begin position="200"/>
        <end position="242"/>
    </location>
</feature>
<dbReference type="PANTHER" id="PTHR35697:SF1">
    <property type="entry name" value="PROTEIN TRACHEARY ELEMENT DIFFERENTIATION-RELATED 7"/>
    <property type="match status" value="1"/>
</dbReference>
<comment type="caution">
    <text evidence="3">The sequence shown here is derived from an EMBL/GenBank/DDBJ whole genome shotgun (WGS) entry which is preliminary data.</text>
</comment>
<feature type="region of interest" description="Disordered" evidence="1">
    <location>
        <begin position="1"/>
        <end position="115"/>
    </location>
</feature>
<accession>A0ABD2Z630</accession>
<sequence length="242" mass="26312">MAYNFPPPAYVGPPPPARPVRPPPPPIIPPPPPRPTSPPPPHVIPPPPPQPTSPPPPHVIPPPPPHVIPPPPPQPTSPPPPHVIPPPPPHRIPPPKPHPITPPPPHILPPPPPSTPDHHSTVIIIVFISFGCLLFLACSLLALWCFLKKRKKKTVEEKKIINIDEHLKVKEAIVQGRHGQKTVVLSVEDDVHINEIDMKKSNSLSEEENLHAKSKEITPSSLEEGTSTSSPPSHQHSKQNPS</sequence>
<feature type="transmembrane region" description="Helical" evidence="2">
    <location>
        <begin position="122"/>
        <end position="147"/>
    </location>
</feature>
<keyword evidence="4" id="KW-1185">Reference proteome</keyword>
<dbReference type="Proteomes" id="UP001630127">
    <property type="component" value="Unassembled WGS sequence"/>
</dbReference>
<keyword evidence="2" id="KW-0812">Transmembrane</keyword>
<reference evidence="3 4" key="1">
    <citation type="submission" date="2024-11" db="EMBL/GenBank/DDBJ databases">
        <title>A near-complete genome assembly of Cinchona calisaya.</title>
        <authorList>
            <person name="Lian D.C."/>
            <person name="Zhao X.W."/>
            <person name="Wei L."/>
        </authorList>
    </citation>
    <scope>NUCLEOTIDE SEQUENCE [LARGE SCALE GENOMIC DNA]</scope>
    <source>
        <tissue evidence="3">Nenye</tissue>
    </source>
</reference>
<evidence type="ECO:0000256" key="1">
    <source>
        <dbReference type="SAM" id="MobiDB-lite"/>
    </source>
</evidence>
<gene>
    <name evidence="3" type="ORF">ACH5RR_026507</name>
</gene>
<dbReference type="InterPro" id="IPR044950">
    <property type="entry name" value="TED6/7"/>
</dbReference>
<evidence type="ECO:0000313" key="4">
    <source>
        <dbReference type="Proteomes" id="UP001630127"/>
    </source>
</evidence>
<evidence type="ECO:0000256" key="2">
    <source>
        <dbReference type="SAM" id="Phobius"/>
    </source>
</evidence>
<dbReference type="PANTHER" id="PTHR35697">
    <property type="entry name" value="OS08G0108300 PROTEIN"/>
    <property type="match status" value="1"/>
</dbReference>
<dbReference type="AlphaFoldDB" id="A0ABD2Z630"/>
<name>A0ABD2Z630_9GENT</name>
<organism evidence="3 4">
    <name type="scientific">Cinchona calisaya</name>
    <dbReference type="NCBI Taxonomy" id="153742"/>
    <lineage>
        <taxon>Eukaryota</taxon>
        <taxon>Viridiplantae</taxon>
        <taxon>Streptophyta</taxon>
        <taxon>Embryophyta</taxon>
        <taxon>Tracheophyta</taxon>
        <taxon>Spermatophyta</taxon>
        <taxon>Magnoliopsida</taxon>
        <taxon>eudicotyledons</taxon>
        <taxon>Gunneridae</taxon>
        <taxon>Pentapetalae</taxon>
        <taxon>asterids</taxon>
        <taxon>lamiids</taxon>
        <taxon>Gentianales</taxon>
        <taxon>Rubiaceae</taxon>
        <taxon>Cinchonoideae</taxon>
        <taxon>Cinchoneae</taxon>
        <taxon>Cinchona</taxon>
    </lineage>
</organism>
<feature type="compositionally biased region" description="Low complexity" evidence="1">
    <location>
        <begin position="226"/>
        <end position="242"/>
    </location>
</feature>
<evidence type="ECO:0000313" key="3">
    <source>
        <dbReference type="EMBL" id="KAL3513790.1"/>
    </source>
</evidence>
<protein>
    <submittedName>
        <fullName evidence="3">Uncharacterized protein</fullName>
    </submittedName>
</protein>